<name>A0A939F4T8_9ACTN</name>
<sequence>MSVWQLFGVGLVMLLGLLGVLAPGVPGPAMVWAAVAWWALTDTSPLAWGVLAGATAVLLLNRALRPLLPARRPAASGAPQRMRAVGTPERVELYACLLVVGAWLGALLWG</sequence>
<keyword evidence="1" id="KW-0812">Transmembrane</keyword>
<evidence type="ECO:0000313" key="3">
    <source>
        <dbReference type="Proteomes" id="UP000664167"/>
    </source>
</evidence>
<evidence type="ECO:0000313" key="2">
    <source>
        <dbReference type="EMBL" id="MBO0511484.1"/>
    </source>
</evidence>
<gene>
    <name evidence="2" type="ORF">J0695_06630</name>
</gene>
<evidence type="ECO:0000256" key="1">
    <source>
        <dbReference type="SAM" id="Phobius"/>
    </source>
</evidence>
<reference evidence="2" key="1">
    <citation type="submission" date="2021-03" db="EMBL/GenBank/DDBJ databases">
        <title>Streptomyces poriferae sp. nov., a novel marine sponge-derived Actinobacteria species with anti-MRSA activity.</title>
        <authorList>
            <person name="Sandoval-Powers M."/>
            <person name="Kralova S."/>
            <person name="Nguyen G.-S."/>
            <person name="Fawwal D."/>
            <person name="Degnes K."/>
            <person name="Klinkenberg G."/>
            <person name="Sletta H."/>
            <person name="Wentzel A."/>
            <person name="Liles M.R."/>
        </authorList>
    </citation>
    <scope>NUCLEOTIDE SEQUENCE</scope>
    <source>
        <strain evidence="2">DSM 41794</strain>
    </source>
</reference>
<dbReference type="RefSeq" id="WP_206960898.1">
    <property type="nucleotide sequence ID" value="NZ_BAAAJJ010000007.1"/>
</dbReference>
<dbReference type="EMBL" id="JAFLRJ010000058">
    <property type="protein sequence ID" value="MBO0511484.1"/>
    <property type="molecule type" value="Genomic_DNA"/>
</dbReference>
<dbReference type="Proteomes" id="UP000664167">
    <property type="component" value="Unassembled WGS sequence"/>
</dbReference>
<dbReference type="AlphaFoldDB" id="A0A939F4T8"/>
<protein>
    <submittedName>
        <fullName evidence="2">DUF456 domain-containing protein</fullName>
    </submittedName>
</protein>
<feature type="transmembrane region" description="Helical" evidence="1">
    <location>
        <begin position="91"/>
        <end position="109"/>
    </location>
</feature>
<proteinExistence type="predicted"/>
<organism evidence="2 3">
    <name type="scientific">Streptomyces beijiangensis</name>
    <dbReference type="NCBI Taxonomy" id="163361"/>
    <lineage>
        <taxon>Bacteria</taxon>
        <taxon>Bacillati</taxon>
        <taxon>Actinomycetota</taxon>
        <taxon>Actinomycetes</taxon>
        <taxon>Kitasatosporales</taxon>
        <taxon>Streptomycetaceae</taxon>
        <taxon>Streptomyces</taxon>
    </lineage>
</organism>
<keyword evidence="1" id="KW-1133">Transmembrane helix</keyword>
<keyword evidence="3" id="KW-1185">Reference proteome</keyword>
<accession>A0A939F4T8</accession>
<dbReference type="InterPro" id="IPR007403">
    <property type="entry name" value="DUF456"/>
</dbReference>
<comment type="caution">
    <text evidence="2">The sequence shown here is derived from an EMBL/GenBank/DDBJ whole genome shotgun (WGS) entry which is preliminary data.</text>
</comment>
<feature type="transmembrane region" description="Helical" evidence="1">
    <location>
        <begin position="43"/>
        <end position="64"/>
    </location>
</feature>
<dbReference type="Pfam" id="PF04306">
    <property type="entry name" value="DUF456"/>
    <property type="match status" value="1"/>
</dbReference>
<keyword evidence="1" id="KW-0472">Membrane</keyword>